<dbReference type="Gene3D" id="2.30.110.10">
    <property type="entry name" value="Electron Transport, Fmn-binding Protein, Chain A"/>
    <property type="match status" value="1"/>
</dbReference>
<evidence type="ECO:0000313" key="2">
    <source>
        <dbReference type="Proteomes" id="UP001432062"/>
    </source>
</evidence>
<name>A0ABZ1YK36_9NOCA</name>
<proteinExistence type="predicted"/>
<dbReference type="Proteomes" id="UP001432062">
    <property type="component" value="Chromosome"/>
</dbReference>
<gene>
    <name evidence="1" type="ORF">OG563_30785</name>
</gene>
<evidence type="ECO:0000313" key="1">
    <source>
        <dbReference type="EMBL" id="WUV43590.1"/>
    </source>
</evidence>
<protein>
    <submittedName>
        <fullName evidence="1">Pyridoxamine 5'-phosphate oxidase family protein</fullName>
    </submittedName>
</protein>
<keyword evidence="2" id="KW-1185">Reference proteome</keyword>
<reference evidence="1" key="1">
    <citation type="submission" date="2022-10" db="EMBL/GenBank/DDBJ databases">
        <title>The complete genomes of actinobacterial strains from the NBC collection.</title>
        <authorList>
            <person name="Joergensen T.S."/>
            <person name="Alvarez Arevalo M."/>
            <person name="Sterndorff E.B."/>
            <person name="Faurdal D."/>
            <person name="Vuksanovic O."/>
            <person name="Mourched A.-S."/>
            <person name="Charusanti P."/>
            <person name="Shaw S."/>
            <person name="Blin K."/>
            <person name="Weber T."/>
        </authorList>
    </citation>
    <scope>NUCLEOTIDE SEQUENCE</scope>
    <source>
        <strain evidence="1">NBC_01482</strain>
    </source>
</reference>
<dbReference type="RefSeq" id="WP_327096757.1">
    <property type="nucleotide sequence ID" value="NZ_CP109149.1"/>
</dbReference>
<accession>A0ABZ1YK36</accession>
<organism evidence="1 2">
    <name type="scientific">Nocardia vinacea</name>
    <dbReference type="NCBI Taxonomy" id="96468"/>
    <lineage>
        <taxon>Bacteria</taxon>
        <taxon>Bacillati</taxon>
        <taxon>Actinomycetota</taxon>
        <taxon>Actinomycetes</taxon>
        <taxon>Mycobacteriales</taxon>
        <taxon>Nocardiaceae</taxon>
        <taxon>Nocardia</taxon>
    </lineage>
</organism>
<dbReference type="EMBL" id="CP109441">
    <property type="protein sequence ID" value="WUV43590.1"/>
    <property type="molecule type" value="Genomic_DNA"/>
</dbReference>
<dbReference type="Pfam" id="PF12900">
    <property type="entry name" value="Pyridox_ox_2"/>
    <property type="match status" value="1"/>
</dbReference>
<dbReference type="SUPFAM" id="SSF50475">
    <property type="entry name" value="FMN-binding split barrel"/>
    <property type="match status" value="1"/>
</dbReference>
<dbReference type="InterPro" id="IPR024747">
    <property type="entry name" value="Pyridox_Oxase-rel"/>
</dbReference>
<sequence length="139" mass="15151">MAVDGVRESRELSVDTALHLLGTIGFGRVAFSRYALPAIRPVSHALVEDHLVIYADAATTGALDRQVVAYEVDAIDHRTSLGWCVIVTGIADTVRDQHEIVHYQQFLPARTVGSGDRVTRILPDIVTGVEYVGLVDADR</sequence>
<dbReference type="InterPro" id="IPR012349">
    <property type="entry name" value="Split_barrel_FMN-bd"/>
</dbReference>